<keyword evidence="3" id="KW-0413">Isomerase</keyword>
<sequence>MNNGWIYREQIKPKNAGLTVLEYYTQNYHHSSSQQWLERIISGQVLLNKKVVTPETILQIGQWLSYHRTPWKEPDVPLNFDIIYEDDDLLVINKPSGLPVLPGGGFLEHTLLWQLKKQYPKDKVFPIHRLGRGTSGLMVMGKSAIARSQLTQQMREHKITKVYRTLIGNNNLPDHFNIDHPIGKISDPVLGYIYGAKADGKYAYSECHILERYSDKTLVEVTILTGRPHQIRIHLATIGYPLLGDPLYTIGGIPKTGFEEQNDTINVPGDCGYFLHAYQLSFVHPITNQSFTFICEQDF</sequence>
<comment type="catalytic activity">
    <reaction evidence="1 3">
        <text>a uridine in RNA = a pseudouridine in RNA</text>
        <dbReference type="Rhea" id="RHEA:48348"/>
        <dbReference type="Rhea" id="RHEA-COMP:12068"/>
        <dbReference type="Rhea" id="RHEA-COMP:12069"/>
        <dbReference type="ChEBI" id="CHEBI:65314"/>
        <dbReference type="ChEBI" id="CHEBI:65315"/>
    </reaction>
</comment>
<dbReference type="AlphaFoldDB" id="A3IPS6"/>
<dbReference type="InterPro" id="IPR050188">
    <property type="entry name" value="RluA_PseudoU_synthase"/>
</dbReference>
<dbReference type="InterPro" id="IPR006224">
    <property type="entry name" value="PsdUridine_synth_RluA-like_CS"/>
</dbReference>
<reference evidence="5 6" key="1">
    <citation type="submission" date="2007-03" db="EMBL/GenBank/DDBJ databases">
        <authorList>
            <person name="Stal L."/>
            <person name="Ferriera S."/>
            <person name="Johnson J."/>
            <person name="Kravitz S."/>
            <person name="Beeson K."/>
            <person name="Sutton G."/>
            <person name="Rogers Y.-H."/>
            <person name="Friedman R."/>
            <person name="Frazier M."/>
            <person name="Venter J.C."/>
        </authorList>
    </citation>
    <scope>NUCLEOTIDE SEQUENCE [LARGE SCALE GENOMIC DNA]</scope>
    <source>
        <strain evidence="5 6">CCY0110</strain>
    </source>
</reference>
<dbReference type="EC" id="5.4.99.-" evidence="3"/>
<dbReference type="CDD" id="cd00165">
    <property type="entry name" value="S4"/>
    <property type="match status" value="1"/>
</dbReference>
<evidence type="ECO:0000313" key="5">
    <source>
        <dbReference type="EMBL" id="EAZ91566.1"/>
    </source>
</evidence>
<dbReference type="SUPFAM" id="SSF55120">
    <property type="entry name" value="Pseudouridine synthase"/>
    <property type="match status" value="1"/>
</dbReference>
<dbReference type="Proteomes" id="UP000003781">
    <property type="component" value="Unassembled WGS sequence"/>
</dbReference>
<dbReference type="OrthoDB" id="9807829at2"/>
<dbReference type="EMBL" id="AAXW01000013">
    <property type="protein sequence ID" value="EAZ91566.1"/>
    <property type="molecule type" value="Genomic_DNA"/>
</dbReference>
<dbReference type="Pfam" id="PF00849">
    <property type="entry name" value="PseudoU_synth_2"/>
    <property type="match status" value="1"/>
</dbReference>
<keyword evidence="6" id="KW-1185">Reference proteome</keyword>
<evidence type="ECO:0000256" key="3">
    <source>
        <dbReference type="RuleBase" id="RU362028"/>
    </source>
</evidence>
<comment type="similarity">
    <text evidence="2 3">Belongs to the pseudouridine synthase RluA family.</text>
</comment>
<evidence type="ECO:0000256" key="1">
    <source>
        <dbReference type="ARBA" id="ARBA00000073"/>
    </source>
</evidence>
<dbReference type="InterPro" id="IPR006225">
    <property type="entry name" value="PsdUridine_synth_RluC/D"/>
</dbReference>
<comment type="caution">
    <text evidence="5">The sequence shown here is derived from an EMBL/GenBank/DDBJ whole genome shotgun (WGS) entry which is preliminary data.</text>
</comment>
<evidence type="ECO:0000259" key="4">
    <source>
        <dbReference type="Pfam" id="PF00849"/>
    </source>
</evidence>
<dbReference type="GO" id="GO:0003723">
    <property type="term" value="F:RNA binding"/>
    <property type="evidence" value="ECO:0007669"/>
    <property type="project" value="InterPro"/>
</dbReference>
<dbReference type="GO" id="GO:0009982">
    <property type="term" value="F:pseudouridine synthase activity"/>
    <property type="evidence" value="ECO:0007669"/>
    <property type="project" value="InterPro"/>
</dbReference>
<dbReference type="NCBIfam" id="TIGR00005">
    <property type="entry name" value="rluA_subfam"/>
    <property type="match status" value="1"/>
</dbReference>
<evidence type="ECO:0000256" key="2">
    <source>
        <dbReference type="ARBA" id="ARBA00010876"/>
    </source>
</evidence>
<dbReference type="PROSITE" id="PS01129">
    <property type="entry name" value="PSI_RLU"/>
    <property type="match status" value="1"/>
</dbReference>
<dbReference type="PANTHER" id="PTHR21600">
    <property type="entry name" value="MITOCHONDRIAL RNA PSEUDOURIDINE SYNTHASE"/>
    <property type="match status" value="1"/>
</dbReference>
<dbReference type="PANTHER" id="PTHR21600:SF88">
    <property type="entry name" value="RNA PSEUDOURIDINE SYNTHASE 5"/>
    <property type="match status" value="1"/>
</dbReference>
<gene>
    <name evidence="5" type="ORF">CY0110_13636</name>
</gene>
<evidence type="ECO:0000313" key="6">
    <source>
        <dbReference type="Proteomes" id="UP000003781"/>
    </source>
</evidence>
<comment type="function">
    <text evidence="3">Responsible for synthesis of pseudouridine from uracil.</text>
</comment>
<proteinExistence type="inferred from homology"/>
<dbReference type="CDD" id="cd02869">
    <property type="entry name" value="PseudoU_synth_RluA_like"/>
    <property type="match status" value="1"/>
</dbReference>
<name>A3IPS6_9CHRO</name>
<organism evidence="5 6">
    <name type="scientific">Crocosphaera chwakensis CCY0110</name>
    <dbReference type="NCBI Taxonomy" id="391612"/>
    <lineage>
        <taxon>Bacteria</taxon>
        <taxon>Bacillati</taxon>
        <taxon>Cyanobacteriota</taxon>
        <taxon>Cyanophyceae</taxon>
        <taxon>Oscillatoriophycideae</taxon>
        <taxon>Chroococcales</taxon>
        <taxon>Aphanothecaceae</taxon>
        <taxon>Crocosphaera</taxon>
        <taxon>Crocosphaera chwakensis</taxon>
    </lineage>
</organism>
<protein>
    <recommendedName>
        <fullName evidence="3">Pseudouridine synthase</fullName>
        <ecNumber evidence="3">5.4.99.-</ecNumber>
    </recommendedName>
</protein>
<dbReference type="eggNOG" id="COG0564">
    <property type="taxonomic scope" value="Bacteria"/>
</dbReference>
<dbReference type="GO" id="GO:0000455">
    <property type="term" value="P:enzyme-directed rRNA pseudouridine synthesis"/>
    <property type="evidence" value="ECO:0007669"/>
    <property type="project" value="TreeGrafter"/>
</dbReference>
<dbReference type="Gene3D" id="3.30.2350.10">
    <property type="entry name" value="Pseudouridine synthase"/>
    <property type="match status" value="1"/>
</dbReference>
<dbReference type="InterPro" id="IPR020103">
    <property type="entry name" value="PsdUridine_synth_cat_dom_sf"/>
</dbReference>
<feature type="domain" description="Pseudouridine synthase RsuA/RluA-like" evidence="4">
    <location>
        <begin position="88"/>
        <end position="236"/>
    </location>
</feature>
<accession>A3IPS6</accession>
<dbReference type="InterPro" id="IPR006145">
    <property type="entry name" value="PsdUridine_synth_RsuA/RluA"/>
</dbReference>
<dbReference type="GO" id="GO:0140098">
    <property type="term" value="F:catalytic activity, acting on RNA"/>
    <property type="evidence" value="ECO:0007669"/>
    <property type="project" value="UniProtKB-ARBA"/>
</dbReference>
<dbReference type="RefSeq" id="WP_008275394.1">
    <property type="nucleotide sequence ID" value="NZ_AAXW01000013.1"/>
</dbReference>